<comment type="caution">
    <text evidence="1">The sequence shown here is derived from an EMBL/GenBank/DDBJ whole genome shotgun (WGS) entry which is preliminary data.</text>
</comment>
<reference evidence="1 2" key="1">
    <citation type="submission" date="2018-07" db="EMBL/GenBank/DDBJ databases">
        <title>Streptomyces species from bats.</title>
        <authorList>
            <person name="Dunlap C."/>
        </authorList>
    </citation>
    <scope>NUCLEOTIDE SEQUENCE [LARGE SCALE GENOMIC DNA]</scope>
    <source>
        <strain evidence="1 2">AC230</strain>
    </source>
</reference>
<dbReference type="AlphaFoldDB" id="A0A370B0R9"/>
<dbReference type="RefSeq" id="WP_114626408.1">
    <property type="nucleotide sequence ID" value="NZ_QQNA01000245.1"/>
</dbReference>
<name>A0A370B0R9_9ACTN</name>
<accession>A0A370B0R9</accession>
<organism evidence="1 2">
    <name type="scientific">Streptomyces corynorhini</name>
    <dbReference type="NCBI Taxonomy" id="2282652"/>
    <lineage>
        <taxon>Bacteria</taxon>
        <taxon>Bacillati</taxon>
        <taxon>Actinomycetota</taxon>
        <taxon>Actinomycetes</taxon>
        <taxon>Kitasatosporales</taxon>
        <taxon>Streptomycetaceae</taxon>
        <taxon>Streptomyces</taxon>
    </lineage>
</organism>
<keyword evidence="2" id="KW-1185">Reference proteome</keyword>
<sequence length="61" mass="6444">MAALLRLPGGTDDVAELVEALLVAADARPDTPLAERWRHLAHEIGDALDTLPAPDATRSST</sequence>
<dbReference type="EMBL" id="QQNA01000245">
    <property type="protein sequence ID" value="RDG35181.1"/>
    <property type="molecule type" value="Genomic_DNA"/>
</dbReference>
<gene>
    <name evidence="1" type="ORF">DVH02_26655</name>
</gene>
<dbReference type="OrthoDB" id="4276701at2"/>
<proteinExistence type="predicted"/>
<dbReference type="Proteomes" id="UP000253741">
    <property type="component" value="Unassembled WGS sequence"/>
</dbReference>
<evidence type="ECO:0000313" key="1">
    <source>
        <dbReference type="EMBL" id="RDG35181.1"/>
    </source>
</evidence>
<evidence type="ECO:0000313" key="2">
    <source>
        <dbReference type="Proteomes" id="UP000253741"/>
    </source>
</evidence>
<protein>
    <submittedName>
        <fullName evidence="1">Uncharacterized protein</fullName>
    </submittedName>
</protein>